<evidence type="ECO:0000256" key="1">
    <source>
        <dbReference type="ARBA" id="ARBA00023054"/>
    </source>
</evidence>
<evidence type="ECO:0000256" key="2">
    <source>
        <dbReference type="ARBA" id="ARBA00038006"/>
    </source>
</evidence>
<feature type="region of interest" description="Disordered" evidence="4">
    <location>
        <begin position="93"/>
        <end position="144"/>
    </location>
</feature>
<comment type="caution">
    <text evidence="6">The sequence shown here is derived from an EMBL/GenBank/DDBJ whole genome shotgun (WGS) entry which is preliminary data.</text>
</comment>
<organism evidence="6">
    <name type="scientific">Sesamum radiatum</name>
    <name type="common">Black benniseed</name>
    <dbReference type="NCBI Taxonomy" id="300843"/>
    <lineage>
        <taxon>Eukaryota</taxon>
        <taxon>Viridiplantae</taxon>
        <taxon>Streptophyta</taxon>
        <taxon>Embryophyta</taxon>
        <taxon>Tracheophyta</taxon>
        <taxon>Spermatophyta</taxon>
        <taxon>Magnoliopsida</taxon>
        <taxon>eudicotyledons</taxon>
        <taxon>Gunneridae</taxon>
        <taxon>Pentapetalae</taxon>
        <taxon>asterids</taxon>
        <taxon>lamiids</taxon>
        <taxon>Lamiales</taxon>
        <taxon>Pedaliaceae</taxon>
        <taxon>Sesamum</taxon>
    </lineage>
</organism>
<proteinExistence type="inferred from homology"/>
<dbReference type="PANTHER" id="PTHR32258">
    <property type="entry name" value="PROTEIN NETWORKED 4A"/>
    <property type="match status" value="1"/>
</dbReference>
<feature type="coiled-coil region" evidence="3">
    <location>
        <begin position="164"/>
        <end position="203"/>
    </location>
</feature>
<dbReference type="GO" id="GO:0003779">
    <property type="term" value="F:actin binding"/>
    <property type="evidence" value="ECO:0007669"/>
    <property type="project" value="InterPro"/>
</dbReference>
<reference evidence="6" key="1">
    <citation type="submission" date="2020-06" db="EMBL/GenBank/DDBJ databases">
        <authorList>
            <person name="Li T."/>
            <person name="Hu X."/>
            <person name="Zhang T."/>
            <person name="Song X."/>
            <person name="Zhang H."/>
            <person name="Dai N."/>
            <person name="Sheng W."/>
            <person name="Hou X."/>
            <person name="Wei L."/>
        </authorList>
    </citation>
    <scope>NUCLEOTIDE SEQUENCE</scope>
    <source>
        <strain evidence="6">G02</strain>
        <tissue evidence="6">Leaf</tissue>
    </source>
</reference>
<name>A0AAW2RYG1_SESRA</name>
<feature type="compositionally biased region" description="Basic and acidic residues" evidence="4">
    <location>
        <begin position="123"/>
        <end position="144"/>
    </location>
</feature>
<reference evidence="6" key="2">
    <citation type="journal article" date="2024" name="Plant">
        <title>Genomic evolution and insights into agronomic trait innovations of Sesamum species.</title>
        <authorList>
            <person name="Miao H."/>
            <person name="Wang L."/>
            <person name="Qu L."/>
            <person name="Liu H."/>
            <person name="Sun Y."/>
            <person name="Le M."/>
            <person name="Wang Q."/>
            <person name="Wei S."/>
            <person name="Zheng Y."/>
            <person name="Lin W."/>
            <person name="Duan Y."/>
            <person name="Cao H."/>
            <person name="Xiong S."/>
            <person name="Wang X."/>
            <person name="Wei L."/>
            <person name="Li C."/>
            <person name="Ma Q."/>
            <person name="Ju M."/>
            <person name="Zhao R."/>
            <person name="Li G."/>
            <person name="Mu C."/>
            <person name="Tian Q."/>
            <person name="Mei H."/>
            <person name="Zhang T."/>
            <person name="Gao T."/>
            <person name="Zhang H."/>
        </authorList>
    </citation>
    <scope>NUCLEOTIDE SEQUENCE</scope>
    <source>
        <strain evidence="6">G02</strain>
    </source>
</reference>
<feature type="domain" description="NAB" evidence="5">
    <location>
        <begin position="1"/>
        <end position="86"/>
    </location>
</feature>
<dbReference type="InterPro" id="IPR051861">
    <property type="entry name" value="NET_actin-binding_domain"/>
</dbReference>
<dbReference type="EMBL" id="JACGWJ010000012">
    <property type="protein sequence ID" value="KAL0385288.1"/>
    <property type="molecule type" value="Genomic_DNA"/>
</dbReference>
<dbReference type="Pfam" id="PF07765">
    <property type="entry name" value="KIP1"/>
    <property type="match status" value="1"/>
</dbReference>
<evidence type="ECO:0000256" key="4">
    <source>
        <dbReference type="SAM" id="MobiDB-lite"/>
    </source>
</evidence>
<dbReference type="PROSITE" id="PS51774">
    <property type="entry name" value="NAB"/>
    <property type="match status" value="1"/>
</dbReference>
<dbReference type="AlphaFoldDB" id="A0AAW2RYG1"/>
<comment type="similarity">
    <text evidence="2">Belongs to the NET family.</text>
</comment>
<sequence>MSVLPFPGGRIAITDVLLPPLAPLTLSEMDEKIKTILDLIEDDGETFAKRAEMYYQKKPQLIEMVQDLHSAYRALADKYDQLRYETSIKKSNNESISSPLRKMQPFEDSNEVKASQNSPPNRCRSESYIEEHSSTADSESHANSKVWDEQTMFANLLEENVAKQAELVRRNNAKREVIDELRNDKKREAINELRNKNMILSRNASSCSSSNKEAAKGSISHKRKLRILFCMN</sequence>
<evidence type="ECO:0000313" key="6">
    <source>
        <dbReference type="EMBL" id="KAL0385288.1"/>
    </source>
</evidence>
<evidence type="ECO:0000259" key="5">
    <source>
        <dbReference type="PROSITE" id="PS51774"/>
    </source>
</evidence>
<evidence type="ECO:0000256" key="3">
    <source>
        <dbReference type="SAM" id="Coils"/>
    </source>
</evidence>
<dbReference type="PANTHER" id="PTHR32258:SF22">
    <property type="entry name" value="PROTEIN NETWORKED 3A-LIKE"/>
    <property type="match status" value="1"/>
</dbReference>
<dbReference type="InterPro" id="IPR011684">
    <property type="entry name" value="NAB"/>
</dbReference>
<keyword evidence="1 3" id="KW-0175">Coiled coil</keyword>
<accession>A0AAW2RYG1</accession>
<protein>
    <submittedName>
        <fullName evidence="6">Protein NETWORKED 1A</fullName>
    </submittedName>
</protein>
<gene>
    <name evidence="6" type="ORF">Sradi_2923100</name>
</gene>